<organism evidence="8 9">
    <name type="scientific">Vairimorpha ceranae</name>
    <dbReference type="NCBI Taxonomy" id="40302"/>
    <lineage>
        <taxon>Eukaryota</taxon>
        <taxon>Fungi</taxon>
        <taxon>Fungi incertae sedis</taxon>
        <taxon>Microsporidia</taxon>
        <taxon>Nosematidae</taxon>
        <taxon>Vairimorpha</taxon>
    </lineage>
</organism>
<dbReference type="VEuPathDB" id="MicrosporidiaDB:G9O61_00g019570"/>
<dbReference type="SMART" id="SM00389">
    <property type="entry name" value="HOX"/>
    <property type="match status" value="1"/>
</dbReference>
<dbReference type="CDD" id="cd00086">
    <property type="entry name" value="homeodomain"/>
    <property type="match status" value="1"/>
</dbReference>
<dbReference type="Pfam" id="PF00046">
    <property type="entry name" value="Homeodomain"/>
    <property type="match status" value="1"/>
</dbReference>
<dbReference type="GO" id="GO:0005634">
    <property type="term" value="C:nucleus"/>
    <property type="evidence" value="ECO:0007669"/>
    <property type="project" value="UniProtKB-SubCell"/>
</dbReference>
<gene>
    <name evidence="8" type="ORF">AAJ76_3400012580</name>
</gene>
<evidence type="ECO:0000256" key="2">
    <source>
        <dbReference type="ARBA" id="ARBA00023155"/>
    </source>
</evidence>
<comment type="caution">
    <text evidence="8">The sequence shown here is derived from an EMBL/GenBank/DDBJ whole genome shotgun (WGS) entry which is preliminary data.</text>
</comment>
<evidence type="ECO:0000256" key="3">
    <source>
        <dbReference type="ARBA" id="ARBA00023242"/>
    </source>
</evidence>
<dbReference type="VEuPathDB" id="MicrosporidiaDB:AAJ76_3400012580"/>
<dbReference type="InterPro" id="IPR051000">
    <property type="entry name" value="Homeobox_DNA-bind_prot"/>
</dbReference>
<feature type="region of interest" description="Disordered" evidence="6">
    <location>
        <begin position="1"/>
        <end position="25"/>
    </location>
</feature>
<dbReference type="OrthoDB" id="6159439at2759"/>
<evidence type="ECO:0000313" key="9">
    <source>
        <dbReference type="Proteomes" id="UP000034350"/>
    </source>
</evidence>
<feature type="compositionally biased region" description="Basic and acidic residues" evidence="6">
    <location>
        <begin position="7"/>
        <end position="25"/>
    </location>
</feature>
<accession>A0A0F9WE41</accession>
<reference evidence="8 9" key="1">
    <citation type="journal article" date="2015" name="Environ. Microbiol.">
        <title>Genome analyses suggest the presence of polyploidy and recent human-driven expansions in eight global populations of the honeybee pathogen Nosema ceranae.</title>
        <authorList>
            <person name="Pelin A."/>
            <person name="Selman M."/>
            <person name="Aris-Brosou S."/>
            <person name="Farinelli L."/>
            <person name="Corradi N."/>
        </authorList>
    </citation>
    <scope>NUCLEOTIDE SEQUENCE [LARGE SCALE GENOMIC DNA]</scope>
    <source>
        <strain evidence="8 9">PA08 1199</strain>
    </source>
</reference>
<name>A0A0F9WE41_9MICR</name>
<keyword evidence="9" id="KW-1185">Reference proteome</keyword>
<evidence type="ECO:0000256" key="5">
    <source>
        <dbReference type="RuleBase" id="RU000682"/>
    </source>
</evidence>
<dbReference type="SUPFAM" id="SSF46689">
    <property type="entry name" value="Homeodomain-like"/>
    <property type="match status" value="1"/>
</dbReference>
<dbReference type="PANTHER" id="PTHR24324:SF9">
    <property type="entry name" value="HOMEOBOX DOMAIN-CONTAINING PROTEIN"/>
    <property type="match status" value="1"/>
</dbReference>
<dbReference type="InterPro" id="IPR009057">
    <property type="entry name" value="Homeodomain-like_sf"/>
</dbReference>
<protein>
    <submittedName>
        <fullName evidence="8">Zinc finger domain-containing protein</fullName>
    </submittedName>
</protein>
<evidence type="ECO:0000313" key="8">
    <source>
        <dbReference type="EMBL" id="KKO75055.1"/>
    </source>
</evidence>
<evidence type="ECO:0000256" key="6">
    <source>
        <dbReference type="SAM" id="MobiDB-lite"/>
    </source>
</evidence>
<dbReference type="PANTHER" id="PTHR24324">
    <property type="entry name" value="HOMEOBOX PROTEIN HHEX"/>
    <property type="match status" value="1"/>
</dbReference>
<dbReference type="GO" id="GO:0000978">
    <property type="term" value="F:RNA polymerase II cis-regulatory region sequence-specific DNA binding"/>
    <property type="evidence" value="ECO:0007669"/>
    <property type="project" value="TreeGrafter"/>
</dbReference>
<keyword evidence="3 4" id="KW-0539">Nucleus</keyword>
<keyword evidence="1 4" id="KW-0238">DNA-binding</keyword>
<dbReference type="EMBL" id="JPQZ01000034">
    <property type="protein sequence ID" value="KKO75055.1"/>
    <property type="molecule type" value="Genomic_DNA"/>
</dbReference>
<dbReference type="GO" id="GO:0030154">
    <property type="term" value="P:cell differentiation"/>
    <property type="evidence" value="ECO:0007669"/>
    <property type="project" value="TreeGrafter"/>
</dbReference>
<dbReference type="RefSeq" id="XP_024330797.1">
    <property type="nucleotide sequence ID" value="XM_024475235.1"/>
</dbReference>
<feature type="DNA-binding region" description="Homeobox" evidence="4">
    <location>
        <begin position="40"/>
        <end position="99"/>
    </location>
</feature>
<sequence length="141" mass="16968">MKNGNHRMNENNKTKGQKPTDNKDDYMMFESDGDDVPIINRRVRTVMSPYQSKILHECFCKNPFPSTELREELSRVLKMKPRTIQIWFQNQRQKSKNVKDHMHPWHSEYKNMPYRSLNILATVAVAKLYERRKEIEKIEEN</sequence>
<evidence type="ECO:0000256" key="1">
    <source>
        <dbReference type="ARBA" id="ARBA00023125"/>
    </source>
</evidence>
<dbReference type="Gene3D" id="1.10.10.60">
    <property type="entry name" value="Homeodomain-like"/>
    <property type="match status" value="1"/>
</dbReference>
<proteinExistence type="predicted"/>
<evidence type="ECO:0000259" key="7">
    <source>
        <dbReference type="PROSITE" id="PS50071"/>
    </source>
</evidence>
<feature type="domain" description="Homeobox" evidence="7">
    <location>
        <begin position="38"/>
        <end position="98"/>
    </location>
</feature>
<dbReference type="PROSITE" id="PS00027">
    <property type="entry name" value="HOMEOBOX_1"/>
    <property type="match status" value="1"/>
</dbReference>
<keyword evidence="2 4" id="KW-0371">Homeobox</keyword>
<dbReference type="VEuPathDB" id="MicrosporidiaDB:NCER_100403"/>
<dbReference type="Proteomes" id="UP000034350">
    <property type="component" value="Unassembled WGS sequence"/>
</dbReference>
<dbReference type="OMA" id="NHRMNEN"/>
<evidence type="ECO:0000256" key="4">
    <source>
        <dbReference type="PROSITE-ProRule" id="PRU00108"/>
    </source>
</evidence>
<dbReference type="PROSITE" id="PS50071">
    <property type="entry name" value="HOMEOBOX_2"/>
    <property type="match status" value="1"/>
</dbReference>
<comment type="subcellular location">
    <subcellularLocation>
        <location evidence="4 5">Nucleus</location>
    </subcellularLocation>
</comment>
<dbReference type="GeneID" id="36320170"/>
<dbReference type="InterPro" id="IPR001356">
    <property type="entry name" value="HD"/>
</dbReference>
<dbReference type="InterPro" id="IPR017970">
    <property type="entry name" value="Homeobox_CS"/>
</dbReference>
<dbReference type="GO" id="GO:0000981">
    <property type="term" value="F:DNA-binding transcription factor activity, RNA polymerase II-specific"/>
    <property type="evidence" value="ECO:0007669"/>
    <property type="project" value="InterPro"/>
</dbReference>
<dbReference type="AlphaFoldDB" id="A0A0F9WE41"/>